<dbReference type="Gene3D" id="1.10.8.1220">
    <property type="match status" value="1"/>
</dbReference>
<feature type="domain" description="Dynein heavy chain region D6 P-loop" evidence="1">
    <location>
        <begin position="182"/>
        <end position="293"/>
    </location>
</feature>
<dbReference type="GO" id="GO:0008569">
    <property type="term" value="F:minus-end-directed microtubule motor activity"/>
    <property type="evidence" value="ECO:0007669"/>
    <property type="project" value="InterPro"/>
</dbReference>
<dbReference type="FunFam" id="3.40.50.300:FF:000153">
    <property type="entry name" value="Dynein axonemal heavy chain 1"/>
    <property type="match status" value="1"/>
</dbReference>
<comment type="caution">
    <text evidence="4">The sequence shown here is derived from an EMBL/GenBank/DDBJ whole genome shotgun (WGS) entry which is preliminary data.</text>
</comment>
<evidence type="ECO:0000313" key="5">
    <source>
        <dbReference type="Proteomes" id="UP001515480"/>
    </source>
</evidence>
<keyword evidence="5" id="KW-1185">Reference proteome</keyword>
<dbReference type="GO" id="GO:0007018">
    <property type="term" value="P:microtubule-based movement"/>
    <property type="evidence" value="ECO:0007669"/>
    <property type="project" value="InterPro"/>
</dbReference>
<gene>
    <name evidence="4" type="ORF">AB1Y20_011112</name>
</gene>
<evidence type="ECO:0000313" key="4">
    <source>
        <dbReference type="EMBL" id="KAL1503044.1"/>
    </source>
</evidence>
<dbReference type="Gene3D" id="3.40.50.300">
    <property type="entry name" value="P-loop containing nucleotide triphosphate hydrolases"/>
    <property type="match status" value="1"/>
</dbReference>
<reference evidence="4 5" key="1">
    <citation type="journal article" date="2024" name="Science">
        <title>Giant polyketide synthase enzymes in the biosynthesis of giant marine polyether toxins.</title>
        <authorList>
            <person name="Fallon T.R."/>
            <person name="Shende V.V."/>
            <person name="Wierzbicki I.H."/>
            <person name="Pendleton A.L."/>
            <person name="Watervoot N.F."/>
            <person name="Auber R.P."/>
            <person name="Gonzalez D.J."/>
            <person name="Wisecaver J.H."/>
            <person name="Moore B.S."/>
        </authorList>
    </citation>
    <scope>NUCLEOTIDE SEQUENCE [LARGE SCALE GENOMIC DNA]</scope>
    <source>
        <strain evidence="4 5">12B1</strain>
    </source>
</reference>
<dbReference type="InterPro" id="IPR042219">
    <property type="entry name" value="AAA_lid_11_sf"/>
</dbReference>
<organism evidence="4 5">
    <name type="scientific">Prymnesium parvum</name>
    <name type="common">Toxic golden alga</name>
    <dbReference type="NCBI Taxonomy" id="97485"/>
    <lineage>
        <taxon>Eukaryota</taxon>
        <taxon>Haptista</taxon>
        <taxon>Haptophyta</taxon>
        <taxon>Prymnesiophyceae</taxon>
        <taxon>Prymnesiales</taxon>
        <taxon>Prymnesiaceae</taxon>
        <taxon>Prymnesium</taxon>
    </lineage>
</organism>
<sequence>MWQERLKNLNDYHTYFVYRSTCRALFEAHKLLFSFQICATILQGAKKMNLQEYDFFLRGGQVFDKSQQPPNPCSDWIGETAWDHITELDKLPSFRNILASFESSARDWKEWYRHPEPETAAARLPGEWENRCSELQRLIILRCLRPDRIVFATNAFIVNNLGQKYTEPPVLDLNSVLADSAPTAPLIFVLSPGVDPTNQLLQLAEAKQITFNTIALGQGQAPHALRLIGNGVAEGHWVLLANCHLMMSWLGELDKIVESMPARQPHASFRLWLSSSPLDSFPIGILQRGVKMTTEPPKGLKANMTRLINNMSEGKFNSCGKPHKYKKLLYAMCWFHAVLVDRRKFLNLGWNIPYDFNDADFEVSELCLRLYLDEYEETPWDALKYLIAEINYGGRVTDDWDRRLMNVYMASYFNDETLSVPNYRLSSLPQYVVPEDGPLSLYREVCAGLPQLDRPECYGQHSNADVASQISSGNTMLEVIVSLQPRTADATGVTPEDKVYALAEELLGMVPEPINLQAKLGEGDGSALFTVLTQEMQRYNSLLQTIRRGLTDVRLGIKGLVVMSAELDEIFQKMLVGLVPPAWMQAYPSLKPLASWSRDLVLRWQQLMSWCEDGAPKVFWLAGFTYPTGFLTALLQTSARNNNVSVDTLAWEFPILTIEEKDVTGRPKEGAYIKGLFLEGAGWSYDNSCLCEPEPMELVYSMPIIHFKPMEAKKSKAKGVYQCPAYLYPLRTGSRERPSFMLAIDLKSGSVEPEVWTKRGTALLLSLAE</sequence>
<dbReference type="InterPro" id="IPR004273">
    <property type="entry name" value="Dynein_heavy_D6_P-loop"/>
</dbReference>
<protein>
    <submittedName>
        <fullName evidence="4">Uncharacterized protein</fullName>
    </submittedName>
</protein>
<dbReference type="Pfam" id="PF18198">
    <property type="entry name" value="AAA_lid_11"/>
    <property type="match status" value="1"/>
</dbReference>
<dbReference type="Pfam" id="PF03028">
    <property type="entry name" value="Dynein_heavy"/>
    <property type="match status" value="1"/>
</dbReference>
<dbReference type="PANTHER" id="PTHR22878:SF68">
    <property type="entry name" value="DYNEIN HEAVY CHAIN 6, AXONEMAL-LIKE"/>
    <property type="match status" value="1"/>
</dbReference>
<feature type="domain" description="Dynein heavy chain C-terminal" evidence="3">
    <location>
        <begin position="472"/>
        <end position="765"/>
    </location>
</feature>
<dbReference type="InterPro" id="IPR043160">
    <property type="entry name" value="Dynein_C_barrel"/>
</dbReference>
<name>A0AB34IMD7_PRYPA</name>
<evidence type="ECO:0000259" key="2">
    <source>
        <dbReference type="Pfam" id="PF18198"/>
    </source>
</evidence>
<dbReference type="Gene3D" id="1.10.8.720">
    <property type="entry name" value="Region D6 of dynein motor"/>
    <property type="match status" value="1"/>
</dbReference>
<dbReference type="Proteomes" id="UP001515480">
    <property type="component" value="Unassembled WGS sequence"/>
</dbReference>
<dbReference type="GO" id="GO:0051959">
    <property type="term" value="F:dynein light intermediate chain binding"/>
    <property type="evidence" value="ECO:0007669"/>
    <property type="project" value="InterPro"/>
</dbReference>
<dbReference type="GO" id="GO:0030286">
    <property type="term" value="C:dynein complex"/>
    <property type="evidence" value="ECO:0007669"/>
    <property type="project" value="InterPro"/>
</dbReference>
<evidence type="ECO:0000259" key="3">
    <source>
        <dbReference type="Pfam" id="PF18199"/>
    </source>
</evidence>
<dbReference type="EMBL" id="JBGBPQ010000022">
    <property type="protein sequence ID" value="KAL1503044.1"/>
    <property type="molecule type" value="Genomic_DNA"/>
</dbReference>
<dbReference type="InterPro" id="IPR027417">
    <property type="entry name" value="P-loop_NTPase"/>
</dbReference>
<dbReference type="GO" id="GO:0045505">
    <property type="term" value="F:dynein intermediate chain binding"/>
    <property type="evidence" value="ECO:0007669"/>
    <property type="project" value="InterPro"/>
</dbReference>
<dbReference type="FunFam" id="3.10.490.20:FF:000008">
    <property type="entry name" value="dynein heavy chain 2, axonemal"/>
    <property type="match status" value="1"/>
</dbReference>
<accession>A0AB34IMD7</accession>
<dbReference type="Gene3D" id="3.10.490.20">
    <property type="match status" value="1"/>
</dbReference>
<proteinExistence type="predicted"/>
<feature type="domain" description="Dynein heavy chain AAA lid" evidence="2">
    <location>
        <begin position="325"/>
        <end position="464"/>
    </location>
</feature>
<dbReference type="Gene3D" id="1.20.1270.280">
    <property type="match status" value="1"/>
</dbReference>
<dbReference type="Pfam" id="PF18199">
    <property type="entry name" value="Dynein_C"/>
    <property type="match status" value="1"/>
</dbReference>
<dbReference type="PANTHER" id="PTHR22878">
    <property type="entry name" value="DYNEIN HEAVY CHAIN 6, AXONEMAL-LIKE-RELATED"/>
    <property type="match status" value="1"/>
</dbReference>
<evidence type="ECO:0000259" key="1">
    <source>
        <dbReference type="Pfam" id="PF03028"/>
    </source>
</evidence>
<dbReference type="InterPro" id="IPR041658">
    <property type="entry name" value="AAA_lid_11"/>
</dbReference>
<dbReference type="AlphaFoldDB" id="A0AB34IMD7"/>
<dbReference type="InterPro" id="IPR041228">
    <property type="entry name" value="Dynein_C"/>
</dbReference>
<dbReference type="InterPro" id="IPR026983">
    <property type="entry name" value="DHC"/>
</dbReference>